<dbReference type="VEuPathDB" id="FungiDB:FUN_013616"/>
<sequence>MTQIFRCGVTAVRISIANSDIKYCIKNNHLYFTIDTTNSHIGTEEFGYFIVKVRNQFYKTLLVPVATIGCGKTTLSLALAKLFSFGHIQNDDISGGKKSSRFYRNIKREFKNRDVVIADRNNHMIELRKPLIEAVKKIFSNVRVVAVYWNHENRTPNEIIKITSERVMARGENHQNLTIENRGKMWKFLNDFERLDPYNNVDNQFDHIINLDIANDINTNLNIVINKLKPIIGIKNPSKEVIQKVLEEIKLYKPNVSVGSSISDSSIRKFKKRNAQYYGIDLSYNFQNFLTNFYKEHPNEDSGTFNVLVQNDRISASHHVTLIHSMDMRRKESLWKKYEKLCEGPTMQVKVFIDKIVFNSQIMALVVNKIDPPTIYSANKVAHVTVGTIHKSIKPVQSGKICESALFGIHEESDVRVINLEKELIVKGIVKAF</sequence>
<dbReference type="InterPro" id="IPR015966">
    <property type="entry name" value="tRNA_lig_kin_fungi"/>
</dbReference>
<dbReference type="InterPro" id="IPR027417">
    <property type="entry name" value="P-loop_NTPase"/>
</dbReference>
<name>A0A2I1EYY7_9GLOM</name>
<dbReference type="InterPro" id="IPR015965">
    <property type="entry name" value="tRNA_lig_PDEase"/>
</dbReference>
<organism evidence="1 2">
    <name type="scientific">Rhizophagus irregularis</name>
    <dbReference type="NCBI Taxonomy" id="588596"/>
    <lineage>
        <taxon>Eukaryota</taxon>
        <taxon>Fungi</taxon>
        <taxon>Fungi incertae sedis</taxon>
        <taxon>Mucoromycota</taxon>
        <taxon>Glomeromycotina</taxon>
        <taxon>Glomeromycetes</taxon>
        <taxon>Glomerales</taxon>
        <taxon>Glomeraceae</taxon>
        <taxon>Rhizophagus</taxon>
    </lineage>
</organism>
<protein>
    <submittedName>
        <fullName evidence="1">Uncharacterized protein</fullName>
    </submittedName>
</protein>
<evidence type="ECO:0000313" key="1">
    <source>
        <dbReference type="EMBL" id="PKB95810.1"/>
    </source>
</evidence>
<proteinExistence type="predicted"/>
<dbReference type="GO" id="GO:0005634">
    <property type="term" value="C:nucleus"/>
    <property type="evidence" value="ECO:0007669"/>
    <property type="project" value="TreeGrafter"/>
</dbReference>
<dbReference type="Gene3D" id="3.40.50.300">
    <property type="entry name" value="P-loop containing nucleotide triphosphate hydrolases"/>
    <property type="match status" value="1"/>
</dbReference>
<dbReference type="VEuPathDB" id="FungiDB:RhiirA1_538534"/>
<dbReference type="GO" id="GO:0005524">
    <property type="term" value="F:ATP binding"/>
    <property type="evidence" value="ECO:0007669"/>
    <property type="project" value="InterPro"/>
</dbReference>
<dbReference type="GO" id="GO:0003972">
    <property type="term" value="F:RNA ligase (ATP) activity"/>
    <property type="evidence" value="ECO:0007669"/>
    <property type="project" value="InterPro"/>
</dbReference>
<dbReference type="OrthoDB" id="276239at2759"/>
<dbReference type="SUPFAM" id="SSF52540">
    <property type="entry name" value="P-loop containing nucleoside triphosphate hydrolases"/>
    <property type="match status" value="1"/>
</dbReference>
<reference evidence="1 2" key="2">
    <citation type="submission" date="2017-09" db="EMBL/GenBank/DDBJ databases">
        <title>Extensive intraspecific genome diversity in a model arbuscular mycorrhizal fungus.</title>
        <authorList>
            <person name="Chen E.C."/>
            <person name="Morin E."/>
            <person name="Beaudet D."/>
            <person name="Noel J."/>
            <person name="Ndikumana S."/>
            <person name="Charron P."/>
            <person name="St-Onge C."/>
            <person name="Giorgi J."/>
            <person name="Grigoriev I.V."/>
            <person name="Roux C."/>
            <person name="Martin F.M."/>
            <person name="Corradi N."/>
        </authorList>
    </citation>
    <scope>NUCLEOTIDE SEQUENCE [LARGE SCALE GENOMIC DNA]</scope>
    <source>
        <strain evidence="1 2">A5</strain>
    </source>
</reference>
<dbReference type="EMBL" id="LLXJ01004424">
    <property type="protein sequence ID" value="PKB95810.1"/>
    <property type="molecule type" value="Genomic_DNA"/>
</dbReference>
<gene>
    <name evidence="1" type="ORF">RhiirA5_507159</name>
</gene>
<dbReference type="GO" id="GO:0006388">
    <property type="term" value="P:tRNA splicing, via endonucleolytic cleavage and ligation"/>
    <property type="evidence" value="ECO:0007669"/>
    <property type="project" value="InterPro"/>
</dbReference>
<dbReference type="Pfam" id="PF08303">
    <property type="entry name" value="tRNA_lig_kinase"/>
    <property type="match status" value="1"/>
</dbReference>
<comment type="caution">
    <text evidence="1">The sequence shown here is derived from an EMBL/GenBank/DDBJ whole genome shotgun (WGS) entry which is preliminary data.</text>
</comment>
<evidence type="ECO:0000313" key="2">
    <source>
        <dbReference type="Proteomes" id="UP000232722"/>
    </source>
</evidence>
<dbReference type="AlphaFoldDB" id="A0A2I1EYY7"/>
<dbReference type="Proteomes" id="UP000232722">
    <property type="component" value="Unassembled WGS sequence"/>
</dbReference>
<dbReference type="Pfam" id="PF08302">
    <property type="entry name" value="tRNA_lig_CPD"/>
    <property type="match status" value="1"/>
</dbReference>
<dbReference type="PANTHER" id="PTHR32004:SF1">
    <property type="entry name" value="TRNA LIGASE"/>
    <property type="match status" value="1"/>
</dbReference>
<dbReference type="VEuPathDB" id="FungiDB:RhiirFUN_019904"/>
<dbReference type="PANTHER" id="PTHR32004">
    <property type="entry name" value="TRNA LIGASE"/>
    <property type="match status" value="1"/>
</dbReference>
<accession>A0A2I1EYY7</accession>
<reference evidence="1 2" key="1">
    <citation type="submission" date="2016-04" db="EMBL/GenBank/DDBJ databases">
        <title>Genome analyses suggest a sexual origin of heterokaryosis in a supposedly ancient asexual fungus.</title>
        <authorList>
            <person name="Ropars J."/>
            <person name="Sedzielewska K."/>
            <person name="Noel J."/>
            <person name="Charron P."/>
            <person name="Farinelli L."/>
            <person name="Marton T."/>
            <person name="Kruger M."/>
            <person name="Pelin A."/>
            <person name="Brachmann A."/>
            <person name="Corradi N."/>
        </authorList>
    </citation>
    <scope>NUCLEOTIDE SEQUENCE [LARGE SCALE GENOMIC DNA]</scope>
    <source>
        <strain evidence="1 2">A5</strain>
    </source>
</reference>